<evidence type="ECO:0000313" key="2">
    <source>
        <dbReference type="Proteomes" id="UP000026915"/>
    </source>
</evidence>
<reference evidence="1 2" key="1">
    <citation type="journal article" date="2013" name="Genome Biol.">
        <title>The genome sequence of the most widely cultivated cacao type and its use to identify candidate genes regulating pod color.</title>
        <authorList>
            <person name="Motamayor J.C."/>
            <person name="Mockaitis K."/>
            <person name="Schmutz J."/>
            <person name="Haiminen N."/>
            <person name="Iii D.L."/>
            <person name="Cornejo O."/>
            <person name="Findley S.D."/>
            <person name="Zheng P."/>
            <person name="Utro F."/>
            <person name="Royaert S."/>
            <person name="Saski C."/>
            <person name="Jenkins J."/>
            <person name="Podicheti R."/>
            <person name="Zhao M."/>
            <person name="Scheffler B.E."/>
            <person name="Stack J.C."/>
            <person name="Feltus F.A."/>
            <person name="Mustiga G.M."/>
            <person name="Amores F."/>
            <person name="Phillips W."/>
            <person name="Marelli J.P."/>
            <person name="May G.D."/>
            <person name="Shapiro H."/>
            <person name="Ma J."/>
            <person name="Bustamante C.D."/>
            <person name="Schnell R.J."/>
            <person name="Main D."/>
            <person name="Gilbert D."/>
            <person name="Parida L."/>
            <person name="Kuhn D.N."/>
        </authorList>
    </citation>
    <scope>NUCLEOTIDE SEQUENCE [LARGE SCALE GENOMIC DNA]</scope>
    <source>
        <strain evidence="2">cv. Matina 1-6</strain>
    </source>
</reference>
<dbReference type="HOGENOM" id="CLU_2676102_0_0_1"/>
<dbReference type="AlphaFoldDB" id="A0A061GRE7"/>
<keyword evidence="2" id="KW-1185">Reference proteome</keyword>
<evidence type="ECO:0000313" key="1">
    <source>
        <dbReference type="EMBL" id="EOY31993.1"/>
    </source>
</evidence>
<sequence>MIATLAWTIHYQQVGHISQQLSRVVLYPSPIRDRRRGRLFPSWPYHLHPLIDPSSGPCKSSSIWTRPLLHLQEPM</sequence>
<organism evidence="1 2">
    <name type="scientific">Theobroma cacao</name>
    <name type="common">Cacao</name>
    <name type="synonym">Cocoa</name>
    <dbReference type="NCBI Taxonomy" id="3641"/>
    <lineage>
        <taxon>Eukaryota</taxon>
        <taxon>Viridiplantae</taxon>
        <taxon>Streptophyta</taxon>
        <taxon>Embryophyta</taxon>
        <taxon>Tracheophyta</taxon>
        <taxon>Spermatophyta</taxon>
        <taxon>Magnoliopsida</taxon>
        <taxon>eudicotyledons</taxon>
        <taxon>Gunneridae</taxon>
        <taxon>Pentapetalae</taxon>
        <taxon>rosids</taxon>
        <taxon>malvids</taxon>
        <taxon>Malvales</taxon>
        <taxon>Malvaceae</taxon>
        <taxon>Byttnerioideae</taxon>
        <taxon>Theobroma</taxon>
    </lineage>
</organism>
<proteinExistence type="predicted"/>
<dbReference type="InParanoid" id="A0A061GRE7"/>
<accession>A0A061GRE7</accession>
<dbReference type="Gramene" id="EOY31993">
    <property type="protein sequence ID" value="EOY31993"/>
    <property type="gene ID" value="TCM_039383"/>
</dbReference>
<dbReference type="EMBL" id="CM001887">
    <property type="protein sequence ID" value="EOY31993.1"/>
    <property type="molecule type" value="Genomic_DNA"/>
</dbReference>
<name>A0A061GRE7_THECC</name>
<gene>
    <name evidence="1" type="ORF">TCM_039383</name>
</gene>
<dbReference type="Proteomes" id="UP000026915">
    <property type="component" value="Chromosome 9"/>
</dbReference>
<protein>
    <submittedName>
        <fullName evidence="1">Uncharacterized protein</fullName>
    </submittedName>
</protein>